<dbReference type="KEGG" id="naci:NUH88_18590"/>
<dbReference type="Proteomes" id="UP001060336">
    <property type="component" value="Chromosome"/>
</dbReference>
<dbReference type="Gene3D" id="2.40.30.170">
    <property type="match status" value="1"/>
</dbReference>
<proteinExistence type="inferred from homology"/>
<dbReference type="Pfam" id="PF25994">
    <property type="entry name" value="HH_AprE"/>
    <property type="match status" value="1"/>
</dbReference>
<dbReference type="PANTHER" id="PTHR30386:SF17">
    <property type="entry name" value="ALKALINE PROTEASE SECRETION PROTEIN APRE"/>
    <property type="match status" value="1"/>
</dbReference>
<comment type="subcellular location">
    <subcellularLocation>
        <location evidence="1 9">Cell inner membrane</location>
        <topology evidence="1 9">Single-pass membrane protein</topology>
    </subcellularLocation>
</comment>
<keyword evidence="14" id="KW-1185">Reference proteome</keyword>
<gene>
    <name evidence="13" type="ORF">NUH88_18590</name>
</gene>
<dbReference type="GO" id="GO:0015031">
    <property type="term" value="P:protein transport"/>
    <property type="evidence" value="ECO:0007669"/>
    <property type="project" value="InterPro"/>
</dbReference>
<dbReference type="InterPro" id="IPR058982">
    <property type="entry name" value="Beta-barrel_AprE"/>
</dbReference>
<feature type="coiled-coil region" evidence="10">
    <location>
        <begin position="243"/>
        <end position="292"/>
    </location>
</feature>
<dbReference type="PRINTS" id="PR01490">
    <property type="entry name" value="RTXTOXIND"/>
</dbReference>
<evidence type="ECO:0000256" key="2">
    <source>
        <dbReference type="ARBA" id="ARBA00009477"/>
    </source>
</evidence>
<evidence type="ECO:0000313" key="13">
    <source>
        <dbReference type="EMBL" id="UUX49396.1"/>
    </source>
</evidence>
<dbReference type="InterPro" id="IPR050739">
    <property type="entry name" value="MFP"/>
</dbReference>
<dbReference type="Gene3D" id="2.40.50.100">
    <property type="match status" value="2"/>
</dbReference>
<dbReference type="AlphaFoldDB" id="A0A9J7AST4"/>
<dbReference type="InterPro" id="IPR010129">
    <property type="entry name" value="T1SS_HlyD"/>
</dbReference>
<name>A0A9J7AST4_9PROT</name>
<comment type="similarity">
    <text evidence="2 9">Belongs to the membrane fusion protein (MFP) (TC 8.A.1) family.</text>
</comment>
<keyword evidence="7 9" id="KW-1133">Transmembrane helix</keyword>
<dbReference type="Pfam" id="PF26002">
    <property type="entry name" value="Beta-barrel_AprE"/>
    <property type="match status" value="1"/>
</dbReference>
<keyword evidence="5 9" id="KW-0997">Cell inner membrane</keyword>
<keyword evidence="10" id="KW-0175">Coiled coil</keyword>
<evidence type="ECO:0000256" key="3">
    <source>
        <dbReference type="ARBA" id="ARBA00022448"/>
    </source>
</evidence>
<protein>
    <recommendedName>
        <fullName evidence="9">Membrane fusion protein (MFP) family protein</fullName>
    </recommendedName>
</protein>
<evidence type="ECO:0000256" key="5">
    <source>
        <dbReference type="ARBA" id="ARBA00022519"/>
    </source>
</evidence>
<keyword evidence="4 9" id="KW-1003">Cell membrane</keyword>
<evidence type="ECO:0000256" key="8">
    <source>
        <dbReference type="ARBA" id="ARBA00023136"/>
    </source>
</evidence>
<evidence type="ECO:0000256" key="6">
    <source>
        <dbReference type="ARBA" id="ARBA00022692"/>
    </source>
</evidence>
<reference evidence="13" key="1">
    <citation type="submission" date="2022-08" db="EMBL/GenBank/DDBJ databases">
        <title>Nisaea acidiphila sp. nov., isolated from a marine algal debris and emended description of the genus Nisaea Urios et al. 2008.</title>
        <authorList>
            <person name="Kwon K."/>
        </authorList>
    </citation>
    <scope>NUCLEOTIDE SEQUENCE</scope>
    <source>
        <strain evidence="13">MEBiC11861</strain>
    </source>
</reference>
<evidence type="ECO:0000256" key="10">
    <source>
        <dbReference type="SAM" id="Coils"/>
    </source>
</evidence>
<dbReference type="GO" id="GO:0005886">
    <property type="term" value="C:plasma membrane"/>
    <property type="evidence" value="ECO:0007669"/>
    <property type="project" value="UniProtKB-SubCell"/>
</dbReference>
<dbReference type="InterPro" id="IPR058781">
    <property type="entry name" value="HH_AprE-like"/>
</dbReference>
<feature type="domain" description="AprE-like long alpha-helical hairpin" evidence="11">
    <location>
        <begin position="105"/>
        <end position="291"/>
    </location>
</feature>
<keyword evidence="8 9" id="KW-0472">Membrane</keyword>
<keyword evidence="3 9" id="KW-0813">Transport</keyword>
<feature type="domain" description="AprE-like beta-barrel" evidence="12">
    <location>
        <begin position="334"/>
        <end position="422"/>
    </location>
</feature>
<dbReference type="EMBL" id="CP102480">
    <property type="protein sequence ID" value="UUX49396.1"/>
    <property type="molecule type" value="Genomic_DNA"/>
</dbReference>
<dbReference type="PANTHER" id="PTHR30386">
    <property type="entry name" value="MEMBRANE FUSION SUBUNIT OF EMRAB-TOLC MULTIDRUG EFFLUX PUMP"/>
    <property type="match status" value="1"/>
</dbReference>
<evidence type="ECO:0000313" key="14">
    <source>
        <dbReference type="Proteomes" id="UP001060336"/>
    </source>
</evidence>
<dbReference type="NCBIfam" id="TIGR01843">
    <property type="entry name" value="type_I_hlyD"/>
    <property type="match status" value="1"/>
</dbReference>
<organism evidence="13 14">
    <name type="scientific">Nisaea acidiphila</name>
    <dbReference type="NCBI Taxonomy" id="1862145"/>
    <lineage>
        <taxon>Bacteria</taxon>
        <taxon>Pseudomonadati</taxon>
        <taxon>Pseudomonadota</taxon>
        <taxon>Alphaproteobacteria</taxon>
        <taxon>Rhodospirillales</taxon>
        <taxon>Thalassobaculaceae</taxon>
        <taxon>Nisaea</taxon>
    </lineage>
</organism>
<evidence type="ECO:0000256" key="9">
    <source>
        <dbReference type="RuleBase" id="RU365093"/>
    </source>
</evidence>
<evidence type="ECO:0000259" key="11">
    <source>
        <dbReference type="Pfam" id="PF25994"/>
    </source>
</evidence>
<evidence type="ECO:0000259" key="12">
    <source>
        <dbReference type="Pfam" id="PF26002"/>
    </source>
</evidence>
<dbReference type="RefSeq" id="WP_257768020.1">
    <property type="nucleotide sequence ID" value="NZ_CP102480.1"/>
</dbReference>
<evidence type="ECO:0000256" key="1">
    <source>
        <dbReference type="ARBA" id="ARBA00004377"/>
    </source>
</evidence>
<keyword evidence="6 9" id="KW-0812">Transmembrane</keyword>
<evidence type="ECO:0000256" key="4">
    <source>
        <dbReference type="ARBA" id="ARBA00022475"/>
    </source>
</evidence>
<sequence>MSNAANDLNDAFALSEAENPKAWRPVVLTGFIVMMLFFGVFGVWASLAPLGSGAIAQGQLQVSSNQKTVQHLEGGIIEAINVKDGDIVREGDVLVRLDDTRALVEFELLRKQFLTHLGTKARLEAERDDLAEINIPKDLLSAAADEDVQEVIAGQQRLFTNRISARDSQFGLLRRRIQKTREEITALGAQQRADARQYELIQEEIEDVRGLYEKGLARKPQLLALERTAVQLEGSIGNRKALIARAEQTIAETEFQLLNTQERFKTEVETSLREVQDQLIDVRDRLKAARDALDRTRIRSPQDGQVYGLRFFTVGGVIGPGEPIMGIVPLGDTLVVKARIDPADIDVVEVGAIASVRLTSFSQRTTQPIDGKLLSISADIVEPERGAPFYEARVELDRESLAKQPELELVQGMPATVIISTGDQTLLEYLLAPLVRSFELGLREN</sequence>
<evidence type="ECO:0000256" key="7">
    <source>
        <dbReference type="ARBA" id="ARBA00022989"/>
    </source>
</evidence>
<accession>A0A9J7AST4</accession>
<feature type="transmembrane region" description="Helical" evidence="9">
    <location>
        <begin position="26"/>
        <end position="47"/>
    </location>
</feature>